<dbReference type="EMBL" id="JAPWGY010000008">
    <property type="protein sequence ID" value="MCZ4282584.1"/>
    <property type="molecule type" value="Genomic_DNA"/>
</dbReference>
<evidence type="ECO:0000256" key="4">
    <source>
        <dbReference type="ARBA" id="ARBA00023163"/>
    </source>
</evidence>
<dbReference type="RefSeq" id="WP_269424730.1">
    <property type="nucleotide sequence ID" value="NZ_JAPWGY010000008.1"/>
</dbReference>
<evidence type="ECO:0000259" key="5">
    <source>
        <dbReference type="PROSITE" id="PS50931"/>
    </source>
</evidence>
<dbReference type="InterPro" id="IPR036390">
    <property type="entry name" value="WH_DNA-bd_sf"/>
</dbReference>
<feature type="domain" description="HTH lysR-type" evidence="5">
    <location>
        <begin position="1"/>
        <end position="58"/>
    </location>
</feature>
<evidence type="ECO:0000256" key="2">
    <source>
        <dbReference type="ARBA" id="ARBA00023015"/>
    </source>
</evidence>
<reference evidence="6" key="1">
    <citation type="submission" date="2022-12" db="EMBL/GenBank/DDBJ databases">
        <title>Bacterial isolates from different developmental stages of Nematostella vectensis.</title>
        <authorList>
            <person name="Fraune S."/>
        </authorList>
    </citation>
    <scope>NUCLEOTIDE SEQUENCE</scope>
    <source>
        <strain evidence="6">G21630-S1</strain>
    </source>
</reference>
<dbReference type="PRINTS" id="PR00039">
    <property type="entry name" value="HTHLYSR"/>
</dbReference>
<dbReference type="CDD" id="cd05466">
    <property type="entry name" value="PBP2_LTTR_substrate"/>
    <property type="match status" value="1"/>
</dbReference>
<dbReference type="PANTHER" id="PTHR30126">
    <property type="entry name" value="HTH-TYPE TRANSCRIPTIONAL REGULATOR"/>
    <property type="match status" value="1"/>
</dbReference>
<comment type="caution">
    <text evidence="6">The sequence shown here is derived from an EMBL/GenBank/DDBJ whole genome shotgun (WGS) entry which is preliminary data.</text>
</comment>
<sequence>MNLTQIKTFLWVVKLGGFRKAAEIHHTSQPAISARISALEDSLGVELLDRSQSGVQLTKKGQDLLEYAEQLMSLVDTIQEKIGNSYEHESVLRIGVSETIVHSWLPRFLARLREIYPRVDVELSVDVSTNLRDALISHSLDLAFLMGPISEYSISNLDLPSFPLSWYSTKHIEKSLISSDARTVFSQYPVITYARNTRPYLEIKSELSRQYGTKARIFPSNSLSACLQMVQDGVGIGALPKLLASRLEKNGEIVELDVPWHPSALQFTVSYVSNSSNWLIKSAAELAQSTANSTSM</sequence>
<dbReference type="Pfam" id="PF03466">
    <property type="entry name" value="LysR_substrate"/>
    <property type="match status" value="1"/>
</dbReference>
<keyword evidence="7" id="KW-1185">Reference proteome</keyword>
<dbReference type="Gene3D" id="3.40.190.10">
    <property type="entry name" value="Periplasmic binding protein-like II"/>
    <property type="match status" value="2"/>
</dbReference>
<dbReference type="InterPro" id="IPR000847">
    <property type="entry name" value="LysR_HTH_N"/>
</dbReference>
<evidence type="ECO:0000313" key="6">
    <source>
        <dbReference type="EMBL" id="MCZ4282584.1"/>
    </source>
</evidence>
<keyword evidence="4" id="KW-0804">Transcription</keyword>
<gene>
    <name evidence="6" type="ORF">O4H49_17480</name>
</gene>
<dbReference type="PANTHER" id="PTHR30126:SF77">
    <property type="entry name" value="TRANSCRIPTIONAL REGULATORY PROTEIN"/>
    <property type="match status" value="1"/>
</dbReference>
<dbReference type="SUPFAM" id="SSF53850">
    <property type="entry name" value="Periplasmic binding protein-like II"/>
    <property type="match status" value="1"/>
</dbReference>
<dbReference type="SUPFAM" id="SSF46785">
    <property type="entry name" value="Winged helix' DNA-binding domain"/>
    <property type="match status" value="1"/>
</dbReference>
<evidence type="ECO:0000256" key="3">
    <source>
        <dbReference type="ARBA" id="ARBA00023125"/>
    </source>
</evidence>
<evidence type="ECO:0000313" key="7">
    <source>
        <dbReference type="Proteomes" id="UP001069802"/>
    </source>
</evidence>
<keyword evidence="2" id="KW-0805">Transcription regulation</keyword>
<protein>
    <submittedName>
        <fullName evidence="6">LysR family transcriptional regulator</fullName>
    </submittedName>
</protein>
<comment type="similarity">
    <text evidence="1">Belongs to the LysR transcriptional regulatory family.</text>
</comment>
<dbReference type="InterPro" id="IPR036388">
    <property type="entry name" value="WH-like_DNA-bd_sf"/>
</dbReference>
<dbReference type="Gene3D" id="1.10.10.10">
    <property type="entry name" value="Winged helix-like DNA-binding domain superfamily/Winged helix DNA-binding domain"/>
    <property type="match status" value="1"/>
</dbReference>
<name>A0ABT4LNC8_9PROT</name>
<dbReference type="Proteomes" id="UP001069802">
    <property type="component" value="Unassembled WGS sequence"/>
</dbReference>
<dbReference type="Pfam" id="PF00126">
    <property type="entry name" value="HTH_1"/>
    <property type="match status" value="1"/>
</dbReference>
<dbReference type="PROSITE" id="PS50931">
    <property type="entry name" value="HTH_LYSR"/>
    <property type="match status" value="1"/>
</dbReference>
<keyword evidence="3" id="KW-0238">DNA-binding</keyword>
<accession>A0ABT4LNC8</accession>
<evidence type="ECO:0000256" key="1">
    <source>
        <dbReference type="ARBA" id="ARBA00009437"/>
    </source>
</evidence>
<dbReference type="InterPro" id="IPR005119">
    <property type="entry name" value="LysR_subst-bd"/>
</dbReference>
<proteinExistence type="inferred from homology"/>
<organism evidence="6 7">
    <name type="scientific">Kiloniella laminariae</name>
    <dbReference type="NCBI Taxonomy" id="454162"/>
    <lineage>
        <taxon>Bacteria</taxon>
        <taxon>Pseudomonadati</taxon>
        <taxon>Pseudomonadota</taxon>
        <taxon>Alphaproteobacteria</taxon>
        <taxon>Rhodospirillales</taxon>
        <taxon>Kiloniellaceae</taxon>
        <taxon>Kiloniella</taxon>
    </lineage>
</organism>